<dbReference type="InterPro" id="IPR019199">
    <property type="entry name" value="Virulence_VapD/CRISPR_Cas2"/>
</dbReference>
<comment type="cofactor">
    <cofactor evidence="1 9">
        <name>Mg(2+)</name>
        <dbReference type="ChEBI" id="CHEBI:18420"/>
    </cofactor>
</comment>
<reference evidence="10" key="1">
    <citation type="submission" date="2014-03" db="EMBL/GenBank/DDBJ databases">
        <title>Genomics of Bifidobacteria.</title>
        <authorList>
            <person name="Ventura M."/>
            <person name="Milani C."/>
            <person name="Lugli G.A."/>
        </authorList>
    </citation>
    <scope>NUCLEOTIDE SEQUENCE [LARGE SCALE GENOMIC DNA]</scope>
    <source>
        <strain evidence="10">JCM 13495</strain>
    </source>
</reference>
<evidence type="ECO:0000256" key="3">
    <source>
        <dbReference type="ARBA" id="ARBA00022722"/>
    </source>
</evidence>
<dbReference type="EC" id="3.1.-.-" evidence="9"/>
<sequence length="98" mass="11271">MPDYKKSYLIAYDIVDDNRRSHVAKALQSYGERLQYSVFLLEVRPAQMIRVRQQLESEMDPQDNSIIVCPLGNSARAAQEIQFLGRHSYEDVAIPTVI</sequence>
<dbReference type="eggNOG" id="COG1343">
    <property type="taxonomic scope" value="Bacteria"/>
</dbReference>
<feature type="binding site" evidence="9">
    <location>
        <position position="13"/>
    </location>
    <ligand>
        <name>Mg(2+)</name>
        <dbReference type="ChEBI" id="CHEBI:18420"/>
        <note>catalytic</note>
    </ligand>
</feature>
<comment type="function">
    <text evidence="9">CRISPR (clustered regularly interspaced short palindromic repeat), is an adaptive immune system that provides protection against mobile genetic elements (viruses, transposable elements and conjugative plasmids). CRISPR clusters contain sequences complementary to antecedent mobile elements and target invading nucleic acids. CRISPR clusters are transcribed and processed into CRISPR RNA (crRNA). Functions as a ssRNA-specific endoribonuclease. Involved in the integration of spacer DNA into the CRISPR cassette.</text>
</comment>
<comment type="similarity">
    <text evidence="2 9">Belongs to the CRISPR-associated endoribonuclease Cas2 protein family.</text>
</comment>
<keyword evidence="6 9" id="KW-0378">Hydrolase</keyword>
<dbReference type="CDD" id="cd09725">
    <property type="entry name" value="Cas2_I_II_III"/>
    <property type="match status" value="1"/>
</dbReference>
<dbReference type="GO" id="GO:0046872">
    <property type="term" value="F:metal ion binding"/>
    <property type="evidence" value="ECO:0007669"/>
    <property type="project" value="UniProtKB-UniRule"/>
</dbReference>
<dbReference type="Gene3D" id="3.30.70.240">
    <property type="match status" value="1"/>
</dbReference>
<dbReference type="RefSeq" id="WP_026641773.1">
    <property type="nucleotide sequence ID" value="NZ_JAXEUP010000044.1"/>
</dbReference>
<evidence type="ECO:0000256" key="5">
    <source>
        <dbReference type="ARBA" id="ARBA00022759"/>
    </source>
</evidence>
<dbReference type="Pfam" id="PF09827">
    <property type="entry name" value="CRISPR_Cas2"/>
    <property type="match status" value="1"/>
</dbReference>
<dbReference type="PANTHER" id="PTHR34405:SF3">
    <property type="entry name" value="CRISPR-ASSOCIATED ENDORIBONUCLEASE CAS2 3"/>
    <property type="match status" value="1"/>
</dbReference>
<dbReference type="STRING" id="356829.BITS_0808"/>
<accession>A0A087EKK0</accession>
<dbReference type="GO" id="GO:0051607">
    <property type="term" value="P:defense response to virus"/>
    <property type="evidence" value="ECO:0007669"/>
    <property type="project" value="UniProtKB-UniRule"/>
</dbReference>
<evidence type="ECO:0000256" key="8">
    <source>
        <dbReference type="ARBA" id="ARBA00023118"/>
    </source>
</evidence>
<dbReference type="GO" id="GO:0016787">
    <property type="term" value="F:hydrolase activity"/>
    <property type="evidence" value="ECO:0007669"/>
    <property type="project" value="UniProtKB-KW"/>
</dbReference>
<keyword evidence="8 9" id="KW-0051">Antiviral defense</keyword>
<dbReference type="PANTHER" id="PTHR34405">
    <property type="entry name" value="CRISPR-ASSOCIATED ENDORIBONUCLEASE CAS2"/>
    <property type="match status" value="1"/>
</dbReference>
<keyword evidence="7 9" id="KW-0460">Magnesium</keyword>
<dbReference type="NCBIfam" id="TIGR01573">
    <property type="entry name" value="cas2"/>
    <property type="match status" value="1"/>
</dbReference>
<comment type="caution">
    <text evidence="10">The sequence shown here is derived from an EMBL/GenBank/DDBJ whole genome shotgun (WGS) entry which is preliminary data.</text>
</comment>
<keyword evidence="11" id="KW-1185">Reference proteome</keyword>
<evidence type="ECO:0000313" key="11">
    <source>
        <dbReference type="Proteomes" id="UP000029080"/>
    </source>
</evidence>
<evidence type="ECO:0000256" key="9">
    <source>
        <dbReference type="HAMAP-Rule" id="MF_01471"/>
    </source>
</evidence>
<dbReference type="SUPFAM" id="SSF143430">
    <property type="entry name" value="TTP0101/SSO1404-like"/>
    <property type="match status" value="1"/>
</dbReference>
<dbReference type="InterPro" id="IPR021127">
    <property type="entry name" value="CRISPR_associated_Cas2"/>
</dbReference>
<gene>
    <name evidence="9" type="primary">cas2</name>
    <name evidence="10" type="ORF">BITS_0808</name>
</gene>
<keyword evidence="3 9" id="KW-0540">Nuclease</keyword>
<dbReference type="OrthoDB" id="9798176at2"/>
<keyword evidence="5 9" id="KW-0255">Endonuclease</keyword>
<evidence type="ECO:0000256" key="4">
    <source>
        <dbReference type="ARBA" id="ARBA00022723"/>
    </source>
</evidence>
<proteinExistence type="inferred from homology"/>
<evidence type="ECO:0000256" key="6">
    <source>
        <dbReference type="ARBA" id="ARBA00022801"/>
    </source>
</evidence>
<evidence type="ECO:0000256" key="7">
    <source>
        <dbReference type="ARBA" id="ARBA00022842"/>
    </source>
</evidence>
<name>A0A087EKK0_9BIFI</name>
<dbReference type="GO" id="GO:0004521">
    <property type="term" value="F:RNA endonuclease activity"/>
    <property type="evidence" value="ECO:0007669"/>
    <property type="project" value="InterPro"/>
</dbReference>
<dbReference type="AlphaFoldDB" id="A0A087EKK0"/>
<evidence type="ECO:0000256" key="2">
    <source>
        <dbReference type="ARBA" id="ARBA00009959"/>
    </source>
</evidence>
<protein>
    <recommendedName>
        <fullName evidence="9">CRISPR-associated endoribonuclease Cas2</fullName>
        <ecNumber evidence="9">3.1.-.-</ecNumber>
    </recommendedName>
</protein>
<dbReference type="HAMAP" id="MF_01471">
    <property type="entry name" value="Cas2"/>
    <property type="match status" value="1"/>
</dbReference>
<evidence type="ECO:0000313" key="10">
    <source>
        <dbReference type="EMBL" id="KFJ08301.1"/>
    </source>
</evidence>
<comment type="subunit">
    <text evidence="9">Homodimer, forms a heterotetramer with a Cas1 homodimer.</text>
</comment>
<dbReference type="EMBL" id="JGZU01000002">
    <property type="protein sequence ID" value="KFJ08301.1"/>
    <property type="molecule type" value="Genomic_DNA"/>
</dbReference>
<keyword evidence="4 9" id="KW-0479">Metal-binding</keyword>
<evidence type="ECO:0000256" key="1">
    <source>
        <dbReference type="ARBA" id="ARBA00001946"/>
    </source>
</evidence>
<dbReference type="GO" id="GO:0043571">
    <property type="term" value="P:maintenance of CRISPR repeat elements"/>
    <property type="evidence" value="ECO:0007669"/>
    <property type="project" value="UniProtKB-UniRule"/>
</dbReference>
<dbReference type="Proteomes" id="UP000029080">
    <property type="component" value="Unassembled WGS sequence"/>
</dbReference>
<organism evidence="10 11">
    <name type="scientific">Bifidobacterium tsurumiense</name>
    <dbReference type="NCBI Taxonomy" id="356829"/>
    <lineage>
        <taxon>Bacteria</taxon>
        <taxon>Bacillati</taxon>
        <taxon>Actinomycetota</taxon>
        <taxon>Actinomycetes</taxon>
        <taxon>Bifidobacteriales</taxon>
        <taxon>Bifidobacteriaceae</taxon>
        <taxon>Bifidobacterium</taxon>
    </lineage>
</organism>